<keyword evidence="3" id="KW-1185">Reference proteome</keyword>
<evidence type="ECO:0000313" key="3">
    <source>
        <dbReference type="Proteomes" id="UP000185663"/>
    </source>
</evidence>
<keyword evidence="2" id="KW-0808">Transferase</keyword>
<evidence type="ECO:0000313" key="2">
    <source>
        <dbReference type="EMBL" id="SDS38312.1"/>
    </source>
</evidence>
<dbReference type="SMART" id="SM00954">
    <property type="entry name" value="RelA_SpoT"/>
    <property type="match status" value="1"/>
</dbReference>
<dbReference type="SUPFAM" id="SSF81301">
    <property type="entry name" value="Nucleotidyltransferase"/>
    <property type="match status" value="1"/>
</dbReference>
<accession>A0A1H1RRN1</accession>
<name>A0A1H1RRN1_9CELL</name>
<evidence type="ECO:0000259" key="1">
    <source>
        <dbReference type="SMART" id="SM00954"/>
    </source>
</evidence>
<protein>
    <submittedName>
        <fullName evidence="2">Putative GTP pyrophosphokinase</fullName>
    </submittedName>
</protein>
<sequence>MDTPTSEVAATSARIRDMRRLLMTYRFGLDELMTKIVVLRDEFREIRDYNPIEHIGSRVKSIESIIGKAQRKGIPLTPDGLREGMFDIAGIRITCGFVSDITRVRDLLVGQSDLTLVEERDYITHGKPNGYKSLHLIFQVPVFLSDRVENVTVEVQIRTIAMDFWASLEHKIHYKYGHDVPKHLITELRLASDVASQLDRSMERIHDEVLEYTRLQQASGVDPYDEAFPIPTMALEALREMTDVQREGGAGEQ</sequence>
<feature type="domain" description="RelA/SpoT" evidence="1">
    <location>
        <begin position="57"/>
        <end position="180"/>
    </location>
</feature>
<dbReference type="CDD" id="cd05399">
    <property type="entry name" value="NT_Rel-Spo_like"/>
    <property type="match status" value="1"/>
</dbReference>
<dbReference type="Gene3D" id="3.30.460.10">
    <property type="entry name" value="Beta Polymerase, domain 2"/>
    <property type="match status" value="1"/>
</dbReference>
<proteinExistence type="predicted"/>
<dbReference type="Proteomes" id="UP000185663">
    <property type="component" value="Chromosome I"/>
</dbReference>
<dbReference type="InterPro" id="IPR043519">
    <property type="entry name" value="NT_sf"/>
</dbReference>
<dbReference type="STRING" id="545619.SAMN04489860_1428"/>
<dbReference type="Pfam" id="PF04607">
    <property type="entry name" value="RelA_SpoT"/>
    <property type="match status" value="1"/>
</dbReference>
<dbReference type="InterPro" id="IPR007685">
    <property type="entry name" value="RelA_SpoT"/>
</dbReference>
<gene>
    <name evidence="2" type="ORF">SAMN04489860_1428</name>
</gene>
<dbReference type="GO" id="GO:0016301">
    <property type="term" value="F:kinase activity"/>
    <property type="evidence" value="ECO:0007669"/>
    <property type="project" value="UniProtKB-KW"/>
</dbReference>
<dbReference type="PANTHER" id="PTHR47837:SF2">
    <property type="entry name" value="GTP PYROPHOSPHOKINASE YWAC"/>
    <property type="match status" value="1"/>
</dbReference>
<dbReference type="AlphaFoldDB" id="A0A1H1RRN1"/>
<dbReference type="GO" id="GO:0015969">
    <property type="term" value="P:guanosine tetraphosphate metabolic process"/>
    <property type="evidence" value="ECO:0007669"/>
    <property type="project" value="InterPro"/>
</dbReference>
<dbReference type="PANTHER" id="PTHR47837">
    <property type="entry name" value="GTP PYROPHOSPHOKINASE YJBM"/>
    <property type="match status" value="1"/>
</dbReference>
<dbReference type="Gene3D" id="1.10.287.860">
    <property type="entry name" value="Nucleotidyltransferase"/>
    <property type="match status" value="1"/>
</dbReference>
<keyword evidence="2" id="KW-0418">Kinase</keyword>
<dbReference type="eggNOG" id="COG2357">
    <property type="taxonomic scope" value="Bacteria"/>
</dbReference>
<dbReference type="EMBL" id="LT629776">
    <property type="protein sequence ID" value="SDS38312.1"/>
    <property type="molecule type" value="Genomic_DNA"/>
</dbReference>
<dbReference type="InterPro" id="IPR052366">
    <property type="entry name" value="GTP_Pyrophosphokinase"/>
</dbReference>
<reference evidence="2 3" key="1">
    <citation type="submission" date="2016-10" db="EMBL/GenBank/DDBJ databases">
        <authorList>
            <person name="de Groot N.N."/>
        </authorList>
    </citation>
    <scope>NUCLEOTIDE SEQUENCE [LARGE SCALE GENOMIC DNA]</scope>
    <source>
        <strain evidence="2 3">DSM 22126</strain>
    </source>
</reference>
<organism evidence="2 3">
    <name type="scientific">Paraoerskovia marina</name>
    <dbReference type="NCBI Taxonomy" id="545619"/>
    <lineage>
        <taxon>Bacteria</taxon>
        <taxon>Bacillati</taxon>
        <taxon>Actinomycetota</taxon>
        <taxon>Actinomycetes</taxon>
        <taxon>Micrococcales</taxon>
        <taxon>Cellulomonadaceae</taxon>
        <taxon>Paraoerskovia</taxon>
    </lineage>
</organism>